<dbReference type="Proteomes" id="UP000299084">
    <property type="component" value="Unassembled WGS sequence"/>
</dbReference>
<proteinExistence type="predicted"/>
<dbReference type="AlphaFoldDB" id="A0A5N4C027"/>
<gene>
    <name evidence="2" type="ORF">Cadr_000030187</name>
</gene>
<name>A0A5N4C027_CAMDR</name>
<protein>
    <submittedName>
        <fullName evidence="2">Uncharacterized protein</fullName>
    </submittedName>
</protein>
<feature type="region of interest" description="Disordered" evidence="1">
    <location>
        <begin position="27"/>
        <end position="132"/>
    </location>
</feature>
<sequence length="158" mass="16931">MKPRFPTVFIAAGHTLVTPTRALWVPARSRSSRGSGALGSPDGEVARHHPRPPPPCVSVEPEGGAGMGRREDSVLACRSNRSSTNTQNARNTELAGAQLPRDIHPGATVAPSGSCFPHPQQQFQVEKNASSPLTSKDRLIQHAHAHAHAHTHTHTHTH</sequence>
<accession>A0A5N4C027</accession>
<organism evidence="2 3">
    <name type="scientific">Camelus dromedarius</name>
    <name type="common">Dromedary</name>
    <name type="synonym">Arabian camel</name>
    <dbReference type="NCBI Taxonomy" id="9838"/>
    <lineage>
        <taxon>Eukaryota</taxon>
        <taxon>Metazoa</taxon>
        <taxon>Chordata</taxon>
        <taxon>Craniata</taxon>
        <taxon>Vertebrata</taxon>
        <taxon>Euteleostomi</taxon>
        <taxon>Mammalia</taxon>
        <taxon>Eutheria</taxon>
        <taxon>Laurasiatheria</taxon>
        <taxon>Artiodactyla</taxon>
        <taxon>Tylopoda</taxon>
        <taxon>Camelidae</taxon>
        <taxon>Camelus</taxon>
    </lineage>
</organism>
<evidence type="ECO:0000313" key="2">
    <source>
        <dbReference type="EMBL" id="KAB1252208.1"/>
    </source>
</evidence>
<evidence type="ECO:0000313" key="3">
    <source>
        <dbReference type="Proteomes" id="UP000299084"/>
    </source>
</evidence>
<comment type="caution">
    <text evidence="2">The sequence shown here is derived from an EMBL/GenBank/DDBJ whole genome shotgun (WGS) entry which is preliminary data.</text>
</comment>
<dbReference type="EMBL" id="JWIN03000051">
    <property type="protein sequence ID" value="KAB1252208.1"/>
    <property type="molecule type" value="Genomic_DNA"/>
</dbReference>
<feature type="compositionally biased region" description="Polar residues" evidence="1">
    <location>
        <begin position="79"/>
        <end position="91"/>
    </location>
</feature>
<evidence type="ECO:0000256" key="1">
    <source>
        <dbReference type="SAM" id="MobiDB-lite"/>
    </source>
</evidence>
<keyword evidence="3" id="KW-1185">Reference proteome</keyword>
<feature type="compositionally biased region" description="Low complexity" evidence="1">
    <location>
        <begin position="27"/>
        <end position="40"/>
    </location>
</feature>
<feature type="compositionally biased region" description="Polar residues" evidence="1">
    <location>
        <begin position="119"/>
        <end position="132"/>
    </location>
</feature>
<reference evidence="2 3" key="1">
    <citation type="journal article" date="2019" name="Mol. Ecol. Resour.">
        <title>Improving Illumina assemblies with Hi-C and long reads: an example with the North African dromedary.</title>
        <authorList>
            <person name="Elbers J.P."/>
            <person name="Rogers M.F."/>
            <person name="Perelman P.L."/>
            <person name="Proskuryakova A.A."/>
            <person name="Serdyukova N.A."/>
            <person name="Johnson W.E."/>
            <person name="Horin P."/>
            <person name="Corander J."/>
            <person name="Murphy D."/>
            <person name="Burger P.A."/>
        </authorList>
    </citation>
    <scope>NUCLEOTIDE SEQUENCE [LARGE SCALE GENOMIC DNA]</scope>
    <source>
        <strain evidence="2">Drom800</strain>
        <tissue evidence="2">Blood</tissue>
    </source>
</reference>